<evidence type="ECO:0000313" key="3">
    <source>
        <dbReference type="Proteomes" id="UP000297753"/>
    </source>
</evidence>
<reference evidence="2 3" key="1">
    <citation type="submission" date="2019-01" db="EMBL/GenBank/DDBJ databases">
        <title>Vibrio BEI176 sp. nov, a marine bacterium isolated from China: eastern marignal seas.</title>
        <authorList>
            <person name="Li B."/>
        </authorList>
    </citation>
    <scope>NUCLEOTIDE SEQUENCE [LARGE SCALE GENOMIC DNA]</scope>
    <source>
        <strain evidence="2 3">BEI176</strain>
    </source>
</reference>
<keyword evidence="3" id="KW-1185">Reference proteome</keyword>
<feature type="chain" id="PRO_5021418320" evidence="1">
    <location>
        <begin position="19"/>
        <end position="114"/>
    </location>
</feature>
<comment type="caution">
    <text evidence="2">The sequence shown here is derived from an EMBL/GenBank/DDBJ whole genome shotgun (WGS) entry which is preliminary data.</text>
</comment>
<gene>
    <name evidence="2" type="ORF">ELS82_05230</name>
</gene>
<keyword evidence="1" id="KW-0732">Signal</keyword>
<dbReference type="OrthoDB" id="5904423at2"/>
<feature type="signal peptide" evidence="1">
    <location>
        <begin position="1"/>
        <end position="18"/>
    </location>
</feature>
<accession>A0A4Y8WJ10</accession>
<dbReference type="Proteomes" id="UP000297753">
    <property type="component" value="Unassembled WGS sequence"/>
</dbReference>
<dbReference type="PIRSF" id="PIRSF028299">
    <property type="entry name" value="UCP028299"/>
    <property type="match status" value="1"/>
</dbReference>
<dbReference type="EMBL" id="SATR01000005">
    <property type="protein sequence ID" value="TFH92595.1"/>
    <property type="molecule type" value="Genomic_DNA"/>
</dbReference>
<dbReference type="AlphaFoldDB" id="A0A4Y8WJ10"/>
<dbReference type="RefSeq" id="WP_134834523.1">
    <property type="nucleotide sequence ID" value="NZ_SATR01000005.1"/>
</dbReference>
<name>A0A4Y8WJ10_9VIBR</name>
<proteinExistence type="predicted"/>
<organism evidence="2 3">
    <name type="scientific">Vibrio ouci</name>
    <dbReference type="NCBI Taxonomy" id="2499078"/>
    <lineage>
        <taxon>Bacteria</taxon>
        <taxon>Pseudomonadati</taxon>
        <taxon>Pseudomonadota</taxon>
        <taxon>Gammaproteobacteria</taxon>
        <taxon>Vibrionales</taxon>
        <taxon>Vibrionaceae</taxon>
        <taxon>Vibrio</taxon>
    </lineage>
</organism>
<dbReference type="Pfam" id="PF11777">
    <property type="entry name" value="DUF3316"/>
    <property type="match status" value="1"/>
</dbReference>
<protein>
    <submittedName>
        <fullName evidence="2">DUF3316 domain-containing protein</fullName>
    </submittedName>
</protein>
<sequence>MKKVVILASLLMSASVLASTNTETSNTSFTTDAYATKQQAYDAAFDLMDEMKAMNNAELKTALPIHENNVVYPSVKIEEMTVHVEEFANNKGNIQYKAVLDVDYQYKYRESGNS</sequence>
<evidence type="ECO:0000313" key="2">
    <source>
        <dbReference type="EMBL" id="TFH92595.1"/>
    </source>
</evidence>
<dbReference type="InterPro" id="IPR016879">
    <property type="entry name" value="UCP028299"/>
</dbReference>
<evidence type="ECO:0000256" key="1">
    <source>
        <dbReference type="SAM" id="SignalP"/>
    </source>
</evidence>